<dbReference type="InterPro" id="IPR029018">
    <property type="entry name" value="Hex-like_dom2"/>
</dbReference>
<name>A0A517YMS4_9BACT</name>
<gene>
    <name evidence="3" type="ORF">ETAA8_66880</name>
</gene>
<protein>
    <recommendedName>
        <fullName evidence="5">Alpha glucuronidase N-terminal domain-containing protein</fullName>
    </recommendedName>
</protein>
<dbReference type="OrthoDB" id="261818at2"/>
<evidence type="ECO:0008006" key="5">
    <source>
        <dbReference type="Google" id="ProtNLM"/>
    </source>
</evidence>
<evidence type="ECO:0000256" key="2">
    <source>
        <dbReference type="SAM" id="SignalP"/>
    </source>
</evidence>
<keyword evidence="4" id="KW-1185">Reference proteome</keyword>
<feature type="chain" id="PRO_5022199492" description="Alpha glucuronidase N-terminal domain-containing protein" evidence="2">
    <location>
        <begin position="23"/>
        <end position="606"/>
    </location>
</feature>
<dbReference type="SUPFAM" id="SSF55545">
    <property type="entry name" value="beta-N-acetylhexosaminidase-like domain"/>
    <property type="match status" value="1"/>
</dbReference>
<dbReference type="Gene3D" id="3.30.379.10">
    <property type="entry name" value="Chitobiase/beta-hexosaminidase domain 2-like"/>
    <property type="match status" value="1"/>
</dbReference>
<sequence length="606" mass="66261" precursor="true">MRTFRHLLLIGLALCFASFAAAEQKIEVIVGELAPPLEQQAAEEVAAGLRRIYQADVSVLPKPTGKLPVIFVGSPATNKSLEFFVKSWPKLNAQGHLVKSTTFREQPALVIGGDNPRTTYWAAAEYLHALGVRSLLYGDLDPIAPPEFSLAGFDLKLEPPQSSCRGWQLGGNSPFSSLSWGKSDLQQLIGQLAKLKFNKIIFDVHPNQPFVSVDVDGVHQTKAQLWDAPPLSVSGDTAGRAAFKGAKTFENPDFTGKEKYEDQLAAGKALLQTVIETAHLYGMTVGLRSDRAPAPAEFAQAYQTAYPQLDQIYQGIDNRFFPRMRGPNIQQSEQEALRDLGGSIRQLTDDANKITVVASDKGATFLRLNGDPGGILPQFSPASLAGALQNLPHLRTVGFIAESPAVGDLDFAAYFLSRQASNENLTLAEACEQLLTPVCGEEVHTRVTTAMQLVELAALSIDLNDPQFAIVEPQMMLKQYQSAEPAPAWWGKVRESYLNAMNEMYRANTRAREGSRSYTLHLARRYEFGFEYMNCVQAVRAAGLAKKKGDKEMQIAELEKAIDSINGACNALAAVARNNSDRGTIAVLNAYVYRPLVKELEAADAE</sequence>
<dbReference type="AlphaFoldDB" id="A0A517YMS4"/>
<evidence type="ECO:0000313" key="4">
    <source>
        <dbReference type="Proteomes" id="UP000315017"/>
    </source>
</evidence>
<dbReference type="Proteomes" id="UP000315017">
    <property type="component" value="Chromosome"/>
</dbReference>
<evidence type="ECO:0000313" key="3">
    <source>
        <dbReference type="EMBL" id="QDU31529.1"/>
    </source>
</evidence>
<reference evidence="3 4" key="1">
    <citation type="submission" date="2019-02" db="EMBL/GenBank/DDBJ databases">
        <title>Deep-cultivation of Planctomycetes and their phenomic and genomic characterization uncovers novel biology.</title>
        <authorList>
            <person name="Wiegand S."/>
            <person name="Jogler M."/>
            <person name="Boedeker C."/>
            <person name="Pinto D."/>
            <person name="Vollmers J."/>
            <person name="Rivas-Marin E."/>
            <person name="Kohn T."/>
            <person name="Peeters S.H."/>
            <person name="Heuer A."/>
            <person name="Rast P."/>
            <person name="Oberbeckmann S."/>
            <person name="Bunk B."/>
            <person name="Jeske O."/>
            <person name="Meyerdierks A."/>
            <person name="Storesund J.E."/>
            <person name="Kallscheuer N."/>
            <person name="Luecker S."/>
            <person name="Lage O.M."/>
            <person name="Pohl T."/>
            <person name="Merkel B.J."/>
            <person name="Hornburger P."/>
            <person name="Mueller R.-W."/>
            <person name="Bruemmer F."/>
            <person name="Labrenz M."/>
            <person name="Spormann A.M."/>
            <person name="Op den Camp H."/>
            <person name="Overmann J."/>
            <person name="Amann R."/>
            <person name="Jetten M.S.M."/>
            <person name="Mascher T."/>
            <person name="Medema M.H."/>
            <person name="Devos D.P."/>
            <person name="Kaster A.-K."/>
            <person name="Ovreas L."/>
            <person name="Rohde M."/>
            <person name="Galperin M.Y."/>
            <person name="Jogler C."/>
        </authorList>
    </citation>
    <scope>NUCLEOTIDE SEQUENCE [LARGE SCALE GENOMIC DNA]</scope>
    <source>
        <strain evidence="3 4">ETA_A8</strain>
    </source>
</reference>
<dbReference type="KEGG" id="aagg:ETAA8_66880"/>
<dbReference type="EMBL" id="CP036274">
    <property type="protein sequence ID" value="QDU31529.1"/>
    <property type="molecule type" value="Genomic_DNA"/>
</dbReference>
<dbReference type="GO" id="GO:0016787">
    <property type="term" value="F:hydrolase activity"/>
    <property type="evidence" value="ECO:0007669"/>
    <property type="project" value="UniProtKB-KW"/>
</dbReference>
<dbReference type="RefSeq" id="WP_145098811.1">
    <property type="nucleotide sequence ID" value="NZ_CP036274.1"/>
</dbReference>
<organism evidence="3 4">
    <name type="scientific">Anatilimnocola aggregata</name>
    <dbReference type="NCBI Taxonomy" id="2528021"/>
    <lineage>
        <taxon>Bacteria</taxon>
        <taxon>Pseudomonadati</taxon>
        <taxon>Planctomycetota</taxon>
        <taxon>Planctomycetia</taxon>
        <taxon>Pirellulales</taxon>
        <taxon>Pirellulaceae</taxon>
        <taxon>Anatilimnocola</taxon>
    </lineage>
</organism>
<proteinExistence type="predicted"/>
<keyword evidence="2" id="KW-0732">Signal</keyword>
<evidence type="ECO:0000256" key="1">
    <source>
        <dbReference type="ARBA" id="ARBA00022801"/>
    </source>
</evidence>
<feature type="signal peptide" evidence="2">
    <location>
        <begin position="1"/>
        <end position="22"/>
    </location>
</feature>
<accession>A0A517YMS4</accession>
<keyword evidence="1" id="KW-0378">Hydrolase</keyword>
<dbReference type="GO" id="GO:0005975">
    <property type="term" value="P:carbohydrate metabolic process"/>
    <property type="evidence" value="ECO:0007669"/>
    <property type="project" value="UniProtKB-ARBA"/>
</dbReference>